<keyword evidence="1" id="KW-1133">Transmembrane helix</keyword>
<keyword evidence="1" id="KW-0812">Transmembrane</keyword>
<evidence type="ECO:0000256" key="1">
    <source>
        <dbReference type="SAM" id="Phobius"/>
    </source>
</evidence>
<accession>A0A2P2PY07</accession>
<proteinExistence type="predicted"/>
<organism evidence="2">
    <name type="scientific">Rhizophora mucronata</name>
    <name type="common">Asiatic mangrove</name>
    <dbReference type="NCBI Taxonomy" id="61149"/>
    <lineage>
        <taxon>Eukaryota</taxon>
        <taxon>Viridiplantae</taxon>
        <taxon>Streptophyta</taxon>
        <taxon>Embryophyta</taxon>
        <taxon>Tracheophyta</taxon>
        <taxon>Spermatophyta</taxon>
        <taxon>Magnoliopsida</taxon>
        <taxon>eudicotyledons</taxon>
        <taxon>Gunneridae</taxon>
        <taxon>Pentapetalae</taxon>
        <taxon>rosids</taxon>
        <taxon>fabids</taxon>
        <taxon>Malpighiales</taxon>
        <taxon>Rhizophoraceae</taxon>
        <taxon>Rhizophora</taxon>
    </lineage>
</organism>
<protein>
    <submittedName>
        <fullName evidence="2">Uncharacterized protein</fullName>
    </submittedName>
</protein>
<evidence type="ECO:0000313" key="2">
    <source>
        <dbReference type="EMBL" id="MBX59612.1"/>
    </source>
</evidence>
<dbReference type="AlphaFoldDB" id="A0A2P2PY07"/>
<keyword evidence="1" id="KW-0472">Membrane</keyword>
<dbReference type="EMBL" id="GGEC01079128">
    <property type="protein sequence ID" value="MBX59612.1"/>
    <property type="molecule type" value="Transcribed_RNA"/>
</dbReference>
<reference evidence="2" key="1">
    <citation type="submission" date="2018-02" db="EMBL/GenBank/DDBJ databases">
        <title>Rhizophora mucronata_Transcriptome.</title>
        <authorList>
            <person name="Meera S.P."/>
            <person name="Sreeshan A."/>
            <person name="Augustine A."/>
        </authorList>
    </citation>
    <scope>NUCLEOTIDE SEQUENCE</scope>
    <source>
        <tissue evidence="2">Leaf</tissue>
    </source>
</reference>
<feature type="transmembrane region" description="Helical" evidence="1">
    <location>
        <begin position="20"/>
        <end position="40"/>
    </location>
</feature>
<name>A0A2P2PY07_RHIMU</name>
<sequence length="54" mass="6424">MQCVLVLQIFSLAVCQFSSFIYVFIFFLWTWMKLVMLFLISEKQLGTWILKIVG</sequence>